<dbReference type="PROSITE" id="PS00012">
    <property type="entry name" value="PHOSPHOPANTETHEINE"/>
    <property type="match status" value="1"/>
</dbReference>
<gene>
    <name evidence="4" type="ORF">BGK67_28250</name>
</gene>
<reference evidence="4 5" key="1">
    <citation type="submission" date="2016-08" db="EMBL/GenBank/DDBJ databases">
        <title>The complete genome of Streptomyces subrutilus 10-1-1.</title>
        <authorList>
            <person name="Chen X."/>
        </authorList>
    </citation>
    <scope>NUCLEOTIDE SEQUENCE [LARGE SCALE GENOMIC DNA]</scope>
    <source>
        <strain evidence="4 5">10-1-1</strain>
    </source>
</reference>
<sequence length="564" mass="61069">MSYGDLNRRANRLAHHLRDTGQVRPDDRVAIVVRNPRDVIIAMLGVLKAGGAYVPLDPDNPPGVTQRIVEDVTPKAMVIESSAAAGAMYFDGELFVLDVMGPALTTPDTDPEPAATPSDLAYVIYTSGSTGRPKGVAVEHRAIVNTLTWRNSYYGFGPEDVTLAIPRPSFDSAVADTFCALTSGARLLLPRRDRITDRHYLTGLMEHGNVSHFLITPMLYKRLLDGMDAERVTSLRCVTVAGEWFTPSLTLEHCLRLPHVELYNEYGPSENAVCSTVHRLAAADERVLIGRPIENAEAFVLDEDGRPVGPGGIGELYLAGAGLARGYLGDAELTAKRFFTPAEGPAAGKRVYRTGDIVRRHAGGDLEFIERRDGQVKIRGRRVELGQVAQVLAQDPAVGDVHVLRHATDTDTPLLVAFVQGPAAADLDRLRATARENLPEYMVPSAVIPVETVPLTGNGKVDDKALISLYEGSVGRPGAGPQPGSEAEAALLEIWQELFAPLPIGLDDDFLDLGGDSLSVMDLLARVEQRIGVQLEVSDPYTDRTIRSLALVIEDRQNDKVGAK</sequence>
<dbReference type="InterPro" id="IPR009081">
    <property type="entry name" value="PP-bd_ACP"/>
</dbReference>
<dbReference type="Gene3D" id="3.30.300.30">
    <property type="match status" value="1"/>
</dbReference>
<dbReference type="Pfam" id="PF13193">
    <property type="entry name" value="AMP-binding_C"/>
    <property type="match status" value="1"/>
</dbReference>
<dbReference type="GO" id="GO:0031177">
    <property type="term" value="F:phosphopantetheine binding"/>
    <property type="evidence" value="ECO:0007669"/>
    <property type="project" value="TreeGrafter"/>
</dbReference>
<dbReference type="Gene3D" id="2.30.38.10">
    <property type="entry name" value="Luciferase, Domain 3"/>
    <property type="match status" value="1"/>
</dbReference>
<comment type="caution">
    <text evidence="4">The sequence shown here is derived from an EMBL/GenBank/DDBJ whole genome shotgun (WGS) entry which is preliminary data.</text>
</comment>
<dbReference type="PROSITE" id="PS00455">
    <property type="entry name" value="AMP_BINDING"/>
    <property type="match status" value="1"/>
</dbReference>
<keyword evidence="1" id="KW-0596">Phosphopantetheine</keyword>
<dbReference type="InterPro" id="IPR025110">
    <property type="entry name" value="AMP-bd_C"/>
</dbReference>
<dbReference type="GO" id="GO:0043041">
    <property type="term" value="P:amino acid activation for nonribosomal peptide biosynthetic process"/>
    <property type="evidence" value="ECO:0007669"/>
    <property type="project" value="TreeGrafter"/>
</dbReference>
<dbReference type="PRINTS" id="PR00154">
    <property type="entry name" value="AMPBINDING"/>
</dbReference>
<dbReference type="InterPro" id="IPR010071">
    <property type="entry name" value="AA_adenyl_dom"/>
</dbReference>
<name>A0A1E5PZ63_9ACTN</name>
<dbReference type="InterPro" id="IPR045851">
    <property type="entry name" value="AMP-bd_C_sf"/>
</dbReference>
<evidence type="ECO:0000256" key="1">
    <source>
        <dbReference type="ARBA" id="ARBA00022450"/>
    </source>
</evidence>
<dbReference type="GO" id="GO:0005737">
    <property type="term" value="C:cytoplasm"/>
    <property type="evidence" value="ECO:0007669"/>
    <property type="project" value="TreeGrafter"/>
</dbReference>
<dbReference type="InterPro" id="IPR000873">
    <property type="entry name" value="AMP-dep_synth/lig_dom"/>
</dbReference>
<feature type="domain" description="Carrier" evidence="3">
    <location>
        <begin position="482"/>
        <end position="557"/>
    </location>
</feature>
<keyword evidence="2" id="KW-0597">Phosphoprotein</keyword>
<dbReference type="PANTHER" id="PTHR45527">
    <property type="entry name" value="NONRIBOSOMAL PEPTIDE SYNTHETASE"/>
    <property type="match status" value="1"/>
</dbReference>
<dbReference type="SUPFAM" id="SSF56801">
    <property type="entry name" value="Acetyl-CoA synthetase-like"/>
    <property type="match status" value="1"/>
</dbReference>
<dbReference type="Pfam" id="PF00550">
    <property type="entry name" value="PP-binding"/>
    <property type="match status" value="1"/>
</dbReference>
<dbReference type="Pfam" id="PF00501">
    <property type="entry name" value="AMP-binding"/>
    <property type="match status" value="1"/>
</dbReference>
<dbReference type="FunFam" id="3.40.50.980:FF:000001">
    <property type="entry name" value="Non-ribosomal peptide synthetase"/>
    <property type="match status" value="1"/>
</dbReference>
<accession>A0A1E5PZ63</accession>
<dbReference type="Gene3D" id="1.10.1200.10">
    <property type="entry name" value="ACP-like"/>
    <property type="match status" value="1"/>
</dbReference>
<dbReference type="Proteomes" id="UP000095705">
    <property type="component" value="Unassembled WGS sequence"/>
</dbReference>
<dbReference type="InterPro" id="IPR020459">
    <property type="entry name" value="AMP-binding"/>
</dbReference>
<dbReference type="InterPro" id="IPR006162">
    <property type="entry name" value="Ppantetheine_attach_site"/>
</dbReference>
<dbReference type="Gene3D" id="3.40.50.980">
    <property type="match status" value="2"/>
</dbReference>
<dbReference type="InterPro" id="IPR020845">
    <property type="entry name" value="AMP-binding_CS"/>
</dbReference>
<dbReference type="CDD" id="cd05930">
    <property type="entry name" value="A_NRPS"/>
    <property type="match status" value="1"/>
</dbReference>
<dbReference type="GO" id="GO:0044550">
    <property type="term" value="P:secondary metabolite biosynthetic process"/>
    <property type="evidence" value="ECO:0007669"/>
    <property type="project" value="TreeGrafter"/>
</dbReference>
<proteinExistence type="predicted"/>
<evidence type="ECO:0000259" key="3">
    <source>
        <dbReference type="PROSITE" id="PS50075"/>
    </source>
</evidence>
<evidence type="ECO:0000313" key="5">
    <source>
        <dbReference type="Proteomes" id="UP000095705"/>
    </source>
</evidence>
<dbReference type="NCBIfam" id="TIGR01733">
    <property type="entry name" value="AA-adenyl-dom"/>
    <property type="match status" value="1"/>
</dbReference>
<dbReference type="SUPFAM" id="SSF47336">
    <property type="entry name" value="ACP-like"/>
    <property type="match status" value="1"/>
</dbReference>
<dbReference type="PROSITE" id="PS50075">
    <property type="entry name" value="CARRIER"/>
    <property type="match status" value="1"/>
</dbReference>
<evidence type="ECO:0000313" key="4">
    <source>
        <dbReference type="EMBL" id="OEJ34710.1"/>
    </source>
</evidence>
<evidence type="ECO:0000256" key="2">
    <source>
        <dbReference type="ARBA" id="ARBA00022553"/>
    </source>
</evidence>
<dbReference type="InterPro" id="IPR036736">
    <property type="entry name" value="ACP-like_sf"/>
</dbReference>
<dbReference type="STRING" id="36818.BGK67_28250"/>
<keyword evidence="5" id="KW-1185">Reference proteome</keyword>
<dbReference type="AlphaFoldDB" id="A0A1E5PZ63"/>
<dbReference type="EMBL" id="MEHK01000001">
    <property type="protein sequence ID" value="OEJ34710.1"/>
    <property type="molecule type" value="Genomic_DNA"/>
</dbReference>
<organism evidence="4 5">
    <name type="scientific">Streptomyces subrutilus</name>
    <dbReference type="NCBI Taxonomy" id="36818"/>
    <lineage>
        <taxon>Bacteria</taxon>
        <taxon>Bacillati</taxon>
        <taxon>Actinomycetota</taxon>
        <taxon>Actinomycetes</taxon>
        <taxon>Kitasatosporales</taxon>
        <taxon>Streptomycetaceae</taxon>
        <taxon>Streptomyces</taxon>
    </lineage>
</organism>
<dbReference type="PANTHER" id="PTHR45527:SF1">
    <property type="entry name" value="FATTY ACID SYNTHASE"/>
    <property type="match status" value="1"/>
</dbReference>
<protein>
    <recommendedName>
        <fullName evidence="3">Carrier domain-containing protein</fullName>
    </recommendedName>
</protein>